<reference evidence="3 4" key="1">
    <citation type="submission" date="2024-06" db="EMBL/GenBank/DDBJ databases">
        <title>The Natural Products Discovery Center: Release of the First 8490 Sequenced Strains for Exploring Actinobacteria Biosynthetic Diversity.</title>
        <authorList>
            <person name="Kalkreuter E."/>
            <person name="Kautsar S.A."/>
            <person name="Yang D."/>
            <person name="Bader C.D."/>
            <person name="Teijaro C.N."/>
            <person name="Fluegel L."/>
            <person name="Davis C.M."/>
            <person name="Simpson J.R."/>
            <person name="Lauterbach L."/>
            <person name="Steele A.D."/>
            <person name="Gui C."/>
            <person name="Meng S."/>
            <person name="Li G."/>
            <person name="Viehrig K."/>
            <person name="Ye F."/>
            <person name="Su P."/>
            <person name="Kiefer A.F."/>
            <person name="Nichols A."/>
            <person name="Cepeda A.J."/>
            <person name="Yan W."/>
            <person name="Fan B."/>
            <person name="Jiang Y."/>
            <person name="Adhikari A."/>
            <person name="Zheng C.-J."/>
            <person name="Schuster L."/>
            <person name="Cowan T.M."/>
            <person name="Smanski M.J."/>
            <person name="Chevrette M.G."/>
            <person name="De Carvalho L.P.S."/>
            <person name="Shen B."/>
        </authorList>
    </citation>
    <scope>NUCLEOTIDE SEQUENCE [LARGE SCALE GENOMIC DNA]</scope>
    <source>
        <strain evidence="3 4">NPDC053791</strain>
    </source>
</reference>
<name>A0ABV3IMN2_9ACTN</name>
<organism evidence="3 4">
    <name type="scientific">Streptomyces roseoverticillatus</name>
    <dbReference type="NCBI Taxonomy" id="66429"/>
    <lineage>
        <taxon>Bacteria</taxon>
        <taxon>Bacillati</taxon>
        <taxon>Actinomycetota</taxon>
        <taxon>Actinomycetes</taxon>
        <taxon>Kitasatosporales</taxon>
        <taxon>Streptomycetaceae</taxon>
        <taxon>Streptomyces</taxon>
    </lineage>
</organism>
<feature type="region of interest" description="Disordered" evidence="1">
    <location>
        <begin position="1"/>
        <end position="20"/>
    </location>
</feature>
<comment type="caution">
    <text evidence="3">The sequence shown here is derived from an EMBL/GenBank/DDBJ whole genome shotgun (WGS) entry which is preliminary data.</text>
</comment>
<gene>
    <name evidence="3" type="ORF">AB0L03_00955</name>
</gene>
<keyword evidence="4" id="KW-1185">Reference proteome</keyword>
<dbReference type="EMBL" id="JBFASG010000001">
    <property type="protein sequence ID" value="MEV4921419.1"/>
    <property type="molecule type" value="Genomic_DNA"/>
</dbReference>
<evidence type="ECO:0000256" key="1">
    <source>
        <dbReference type="SAM" id="MobiDB-lite"/>
    </source>
</evidence>
<accession>A0ABV3IMN2</accession>
<evidence type="ECO:0000313" key="3">
    <source>
        <dbReference type="EMBL" id="MEV4921419.1"/>
    </source>
</evidence>
<dbReference type="Pfam" id="PF19834">
    <property type="entry name" value="DUF6314"/>
    <property type="match status" value="1"/>
</dbReference>
<protein>
    <submittedName>
        <fullName evidence="3">DUF6314 family protein</fullName>
    </submittedName>
</protein>
<evidence type="ECO:0000259" key="2">
    <source>
        <dbReference type="Pfam" id="PF19834"/>
    </source>
</evidence>
<dbReference type="InterPro" id="IPR045632">
    <property type="entry name" value="DUF6314"/>
</dbReference>
<dbReference type="RefSeq" id="WP_366086306.1">
    <property type="nucleotide sequence ID" value="NZ_JBFASG010000001.1"/>
</dbReference>
<dbReference type="Proteomes" id="UP001552479">
    <property type="component" value="Unassembled WGS sequence"/>
</dbReference>
<feature type="domain" description="DUF6314" evidence="2">
    <location>
        <begin position="30"/>
        <end position="160"/>
    </location>
</feature>
<proteinExistence type="predicted"/>
<evidence type="ECO:0000313" key="4">
    <source>
        <dbReference type="Proteomes" id="UP001552479"/>
    </source>
</evidence>
<sequence>MQSPAPVTLPGPAWPAGPDLSPVPDAADYLMGQWTVERTLLDLGTGRSGSFRGTAVFRTADDGRVLHTEDGELRWDGTPGRAGRTLVLLPGSDGTCEVTFADGRFFHDLDLRTGAWAVRHPCAADSYEGAFAAVSRDEWHARWRTTGPAKDHLQRTVYRRRPAAGA</sequence>